<evidence type="ECO:0000256" key="11">
    <source>
        <dbReference type="ARBA" id="ARBA00022884"/>
    </source>
</evidence>
<dbReference type="InterPro" id="IPR004532">
    <property type="entry name" value="Phe-tRNA-ligase_IIc_bsu_bact"/>
</dbReference>
<dbReference type="GO" id="GO:0006432">
    <property type="term" value="P:phenylalanyl-tRNA aminoacylation"/>
    <property type="evidence" value="ECO:0007669"/>
    <property type="project" value="UniProtKB-UniRule"/>
</dbReference>
<evidence type="ECO:0000313" key="21">
    <source>
        <dbReference type="Proteomes" id="UP000001029"/>
    </source>
</evidence>
<feature type="binding site" evidence="15">
    <location>
        <position position="457"/>
    </location>
    <ligand>
        <name>Mg(2+)</name>
        <dbReference type="ChEBI" id="CHEBI:18420"/>
        <note>shared with alpha subunit</note>
    </ligand>
</feature>
<evidence type="ECO:0000259" key="19">
    <source>
        <dbReference type="PROSITE" id="PS51483"/>
    </source>
</evidence>
<evidence type="ECO:0000256" key="2">
    <source>
        <dbReference type="ARBA" id="ARBA00008653"/>
    </source>
</evidence>
<feature type="binding site" evidence="15">
    <location>
        <position position="458"/>
    </location>
    <ligand>
        <name>Mg(2+)</name>
        <dbReference type="ChEBI" id="CHEBI:18420"/>
        <note>shared with alpha subunit</note>
    </ligand>
</feature>
<dbReference type="Gene3D" id="3.50.40.10">
    <property type="entry name" value="Phenylalanyl-trna Synthetase, Chain B, domain 3"/>
    <property type="match status" value="1"/>
</dbReference>
<protein>
    <recommendedName>
        <fullName evidence="15">Phenylalanine--tRNA ligase beta subunit</fullName>
        <ecNumber evidence="15">6.1.1.20</ecNumber>
    </recommendedName>
    <alternativeName>
        <fullName evidence="15">Phenylalanyl-tRNA synthetase beta subunit</fullName>
        <shortName evidence="15">PheRS</shortName>
    </alternativeName>
</protein>
<dbReference type="Pfam" id="PF03484">
    <property type="entry name" value="B5"/>
    <property type="match status" value="1"/>
</dbReference>
<comment type="subcellular location">
    <subcellularLocation>
        <location evidence="1 15">Cytoplasm</location>
    </subcellularLocation>
</comment>
<keyword evidence="6 15" id="KW-0436">Ligase</keyword>
<gene>
    <name evidence="15" type="primary">pheT</name>
    <name evidence="20" type="ordered locus">Emin_0138</name>
</gene>
<comment type="subunit">
    <text evidence="3 15">Tetramer of two alpha and two beta subunits.</text>
</comment>
<evidence type="ECO:0000256" key="1">
    <source>
        <dbReference type="ARBA" id="ARBA00004496"/>
    </source>
</evidence>
<dbReference type="PROSITE" id="PS51483">
    <property type="entry name" value="B5"/>
    <property type="match status" value="1"/>
</dbReference>
<keyword evidence="7 15" id="KW-0479">Metal-binding</keyword>
<evidence type="ECO:0000256" key="10">
    <source>
        <dbReference type="ARBA" id="ARBA00022842"/>
    </source>
</evidence>
<keyword evidence="13 15" id="KW-0030">Aminoacyl-tRNA synthetase</keyword>
<evidence type="ECO:0000256" key="12">
    <source>
        <dbReference type="ARBA" id="ARBA00022917"/>
    </source>
</evidence>
<evidence type="ECO:0000313" key="20">
    <source>
        <dbReference type="EMBL" id="ACC97704.1"/>
    </source>
</evidence>
<dbReference type="SUPFAM" id="SSF56037">
    <property type="entry name" value="PheT/TilS domain"/>
    <property type="match status" value="1"/>
</dbReference>
<dbReference type="GO" id="GO:0005524">
    <property type="term" value="F:ATP binding"/>
    <property type="evidence" value="ECO:0007669"/>
    <property type="project" value="UniProtKB-UniRule"/>
</dbReference>
<evidence type="ECO:0000259" key="18">
    <source>
        <dbReference type="PROSITE" id="PS51447"/>
    </source>
</evidence>
<keyword evidence="4 15" id="KW-0963">Cytoplasm</keyword>
<dbReference type="HOGENOM" id="CLU_016891_0_0_0"/>
<dbReference type="CDD" id="cd00769">
    <property type="entry name" value="PheRS_beta_core"/>
    <property type="match status" value="1"/>
</dbReference>
<feature type="domain" description="TRNA-binding" evidence="17">
    <location>
        <begin position="39"/>
        <end position="147"/>
    </location>
</feature>
<evidence type="ECO:0000256" key="7">
    <source>
        <dbReference type="ARBA" id="ARBA00022723"/>
    </source>
</evidence>
<dbReference type="InterPro" id="IPR005147">
    <property type="entry name" value="tRNA_synthase_B5-dom"/>
</dbReference>
<dbReference type="SUPFAM" id="SSF54991">
    <property type="entry name" value="Anticodon-binding domain of PheRS"/>
    <property type="match status" value="1"/>
</dbReference>
<evidence type="ECO:0000256" key="16">
    <source>
        <dbReference type="PROSITE-ProRule" id="PRU00209"/>
    </source>
</evidence>
<keyword evidence="9 15" id="KW-0067">ATP-binding</keyword>
<dbReference type="Gene3D" id="3.30.70.380">
    <property type="entry name" value="Ferrodoxin-fold anticodon-binding domain"/>
    <property type="match status" value="1"/>
</dbReference>
<keyword evidence="11 16" id="KW-0694">RNA-binding</keyword>
<dbReference type="PANTHER" id="PTHR10947">
    <property type="entry name" value="PHENYLALANYL-TRNA SYNTHETASE BETA CHAIN AND LEUCINE-RICH REPEAT-CONTAINING PROTEIN 47"/>
    <property type="match status" value="1"/>
</dbReference>
<evidence type="ECO:0000256" key="9">
    <source>
        <dbReference type="ARBA" id="ARBA00022840"/>
    </source>
</evidence>
<dbReference type="Pfam" id="PF01588">
    <property type="entry name" value="tRNA_bind"/>
    <property type="match status" value="1"/>
</dbReference>
<dbReference type="SUPFAM" id="SSF55681">
    <property type="entry name" value="Class II aaRS and biotin synthetases"/>
    <property type="match status" value="1"/>
</dbReference>
<dbReference type="SMART" id="SM00896">
    <property type="entry name" value="FDX-ACB"/>
    <property type="match status" value="1"/>
</dbReference>
<dbReference type="RefSeq" id="WP_012414319.1">
    <property type="nucleotide sequence ID" value="NC_010644.1"/>
</dbReference>
<organism evidence="20 21">
    <name type="scientific">Elusimicrobium minutum (strain Pei191)</name>
    <dbReference type="NCBI Taxonomy" id="445932"/>
    <lineage>
        <taxon>Bacteria</taxon>
        <taxon>Pseudomonadati</taxon>
        <taxon>Elusimicrobiota</taxon>
        <taxon>Elusimicrobia</taxon>
        <taxon>Elusimicrobiales</taxon>
        <taxon>Elusimicrobiaceae</taxon>
        <taxon>Elusimicrobium</taxon>
    </lineage>
</organism>
<dbReference type="CDD" id="cd02796">
    <property type="entry name" value="tRNA_bind_bactPheRS"/>
    <property type="match status" value="1"/>
</dbReference>
<dbReference type="SMART" id="SM00873">
    <property type="entry name" value="B3_4"/>
    <property type="match status" value="1"/>
</dbReference>
<feature type="domain" description="B5" evidence="19">
    <location>
        <begin position="395"/>
        <end position="470"/>
    </location>
</feature>
<dbReference type="Pfam" id="PF03147">
    <property type="entry name" value="FDX-ACB"/>
    <property type="match status" value="1"/>
</dbReference>
<name>B2KBL7_ELUMP</name>
<dbReference type="GO" id="GO:0004826">
    <property type="term" value="F:phenylalanine-tRNA ligase activity"/>
    <property type="evidence" value="ECO:0007669"/>
    <property type="project" value="UniProtKB-UniRule"/>
</dbReference>
<evidence type="ECO:0000259" key="17">
    <source>
        <dbReference type="PROSITE" id="PS50886"/>
    </source>
</evidence>
<evidence type="ECO:0000256" key="14">
    <source>
        <dbReference type="ARBA" id="ARBA00049255"/>
    </source>
</evidence>
<feature type="binding site" evidence="15">
    <location>
        <position position="454"/>
    </location>
    <ligand>
        <name>Mg(2+)</name>
        <dbReference type="ChEBI" id="CHEBI:18420"/>
        <note>shared with alpha subunit</note>
    </ligand>
</feature>
<keyword evidence="8 15" id="KW-0547">Nucleotide-binding</keyword>
<evidence type="ECO:0000256" key="3">
    <source>
        <dbReference type="ARBA" id="ARBA00011209"/>
    </source>
</evidence>
<dbReference type="GO" id="GO:0000049">
    <property type="term" value="F:tRNA binding"/>
    <property type="evidence" value="ECO:0007669"/>
    <property type="project" value="UniProtKB-UniRule"/>
</dbReference>
<dbReference type="SUPFAM" id="SSF50249">
    <property type="entry name" value="Nucleic acid-binding proteins"/>
    <property type="match status" value="1"/>
</dbReference>
<sequence>MKILYSWLKDYIDIDLSAEELAQKLNSVGIEVAEIQKTGVDFEGVHTAKIVTLERHPNADKLSLVTLDTGNGTRKVVCGAGNLEAGIIVPLAREGARLGKTVLKAAEIRGVKSDGMICSSDELGLTATRQKGILHLDKNLKPGIDVSTLYPKADYLFELEITSNRPDLLSHLGVARELSILLNIPLKEIPLKEVKEEGESIDVKIETENCARYTSRVVRGVQNAQSPEWMKQRLSAMGVNPKNALVDISNYVLYDIGLPLHFFDLSDIGESVIIRQAAEGEVFETLDGSKLNLTAQDILIADKNKGLCLAGIMGGIGSGIKETTKNIFIEAAYFNPPAINKSAKKYGFSSEASQRFERGADIGITPKALARATNLVQELCGGKASKSSDVYPVPYTPEEVSFTPEDIEKILGMKIDEERFKEIFSRLAQKFDASLKPWKFNSPTHRRDLNHKWDLAEEAARFYGLDKLPVSETRASVAFSDNPRNTDTSAKFASALISAGFYECKNFDFLCENDLQNFSYKKEFCVEIANPLNEDYQYMRPTLFAGLLKNANFNQSRGTTEYKIFETGKEYQIMKGFPAETWVMAGIVCGAVREQYFADKTPEADFYFVKGAVEAALKNIAGVNFSASKEAPAYMHPKICADIIVDGKQKAGFIGKIHPLTAKAYGLKNDDIYAFYLNIKVLEKKFNAQEFKPAEDAAQFPSSYRDLSFVIGKDVGYAKVLQAVNSSGVWSKMSVDLMDVYTGANLPEGKKSLTLNFAFWLMDRTLKDAEVEENMNKIFTALTALGAELRK</sequence>
<dbReference type="Gene3D" id="3.30.930.10">
    <property type="entry name" value="Bira Bifunctional Protein, Domain 2"/>
    <property type="match status" value="1"/>
</dbReference>
<dbReference type="InterPro" id="IPR036690">
    <property type="entry name" value="Fdx_antiC-bd_sf"/>
</dbReference>
<dbReference type="InterPro" id="IPR009061">
    <property type="entry name" value="DNA-bd_dom_put_sf"/>
</dbReference>
<dbReference type="KEGG" id="emi:Emin_0138"/>
<evidence type="ECO:0000256" key="15">
    <source>
        <dbReference type="HAMAP-Rule" id="MF_00283"/>
    </source>
</evidence>
<evidence type="ECO:0000256" key="8">
    <source>
        <dbReference type="ARBA" id="ARBA00022741"/>
    </source>
</evidence>
<keyword evidence="12 15" id="KW-0648">Protein biosynthesis</keyword>
<evidence type="ECO:0000256" key="4">
    <source>
        <dbReference type="ARBA" id="ARBA00022490"/>
    </source>
</evidence>
<dbReference type="PANTHER" id="PTHR10947:SF0">
    <property type="entry name" value="PHENYLALANINE--TRNA LIGASE BETA SUBUNIT"/>
    <property type="match status" value="1"/>
</dbReference>
<dbReference type="InterPro" id="IPR005121">
    <property type="entry name" value="Fdx_antiC-bd"/>
</dbReference>
<evidence type="ECO:0000256" key="5">
    <source>
        <dbReference type="ARBA" id="ARBA00022555"/>
    </source>
</evidence>
<feature type="binding site" evidence="15">
    <location>
        <position position="448"/>
    </location>
    <ligand>
        <name>Mg(2+)</name>
        <dbReference type="ChEBI" id="CHEBI:18420"/>
        <note>shared with alpha subunit</note>
    </ligand>
</feature>
<dbReference type="Gene3D" id="2.40.50.140">
    <property type="entry name" value="Nucleic acid-binding proteins"/>
    <property type="match status" value="1"/>
</dbReference>
<dbReference type="Proteomes" id="UP000001029">
    <property type="component" value="Chromosome"/>
</dbReference>
<feature type="domain" description="FDX-ACB" evidence="18">
    <location>
        <begin position="698"/>
        <end position="790"/>
    </location>
</feature>
<accession>B2KBL7</accession>
<dbReference type="PROSITE" id="PS51447">
    <property type="entry name" value="FDX_ACB"/>
    <property type="match status" value="1"/>
</dbReference>
<dbReference type="SMART" id="SM00874">
    <property type="entry name" value="B5"/>
    <property type="match status" value="1"/>
</dbReference>
<dbReference type="InterPro" id="IPR033714">
    <property type="entry name" value="tRNA_bind_bactPheRS"/>
</dbReference>
<dbReference type="GO" id="GO:0000287">
    <property type="term" value="F:magnesium ion binding"/>
    <property type="evidence" value="ECO:0007669"/>
    <property type="project" value="UniProtKB-UniRule"/>
</dbReference>
<dbReference type="InterPro" id="IPR045060">
    <property type="entry name" value="Phe-tRNA-ligase_IIc_bsu"/>
</dbReference>
<dbReference type="AlphaFoldDB" id="B2KBL7"/>
<dbReference type="Pfam" id="PF03483">
    <property type="entry name" value="B3_4"/>
    <property type="match status" value="1"/>
</dbReference>
<dbReference type="HAMAP" id="MF_00283">
    <property type="entry name" value="Phe_tRNA_synth_beta1"/>
    <property type="match status" value="1"/>
</dbReference>
<dbReference type="EMBL" id="CP001055">
    <property type="protein sequence ID" value="ACC97704.1"/>
    <property type="molecule type" value="Genomic_DNA"/>
</dbReference>
<dbReference type="InterPro" id="IPR002547">
    <property type="entry name" value="tRNA-bd_dom"/>
</dbReference>
<dbReference type="InterPro" id="IPR012340">
    <property type="entry name" value="NA-bd_OB-fold"/>
</dbReference>
<keyword evidence="10 15" id="KW-0460">Magnesium</keyword>
<dbReference type="OrthoDB" id="9805455at2"/>
<reference evidence="20 21" key="1">
    <citation type="journal article" date="2009" name="Appl. Environ. Microbiol.">
        <title>Genomic analysis of 'Elusimicrobium minutum,' the first cultivated representative of the phylum 'Elusimicrobia' (formerly termite group 1).</title>
        <authorList>
            <person name="Herlemann D.P.R."/>
            <person name="Geissinger O."/>
            <person name="Ikeda-Ohtsubo W."/>
            <person name="Kunin V."/>
            <person name="Sun H."/>
            <person name="Lapidus A."/>
            <person name="Hugenholtz P."/>
            <person name="Brune A."/>
        </authorList>
    </citation>
    <scope>NUCLEOTIDE SEQUENCE [LARGE SCALE GENOMIC DNA]</scope>
    <source>
        <strain evidence="20 21">Pei191</strain>
    </source>
</reference>
<keyword evidence="21" id="KW-1185">Reference proteome</keyword>
<dbReference type="InterPro" id="IPR045864">
    <property type="entry name" value="aa-tRNA-synth_II/BPL/LPL"/>
</dbReference>
<dbReference type="STRING" id="445932.Emin_0138"/>
<comment type="catalytic activity">
    <reaction evidence="14 15">
        <text>tRNA(Phe) + L-phenylalanine + ATP = L-phenylalanyl-tRNA(Phe) + AMP + diphosphate + H(+)</text>
        <dbReference type="Rhea" id="RHEA:19413"/>
        <dbReference type="Rhea" id="RHEA-COMP:9668"/>
        <dbReference type="Rhea" id="RHEA-COMP:9699"/>
        <dbReference type="ChEBI" id="CHEBI:15378"/>
        <dbReference type="ChEBI" id="CHEBI:30616"/>
        <dbReference type="ChEBI" id="CHEBI:33019"/>
        <dbReference type="ChEBI" id="CHEBI:58095"/>
        <dbReference type="ChEBI" id="CHEBI:78442"/>
        <dbReference type="ChEBI" id="CHEBI:78531"/>
        <dbReference type="ChEBI" id="CHEBI:456215"/>
        <dbReference type="EC" id="6.1.1.20"/>
    </reaction>
</comment>
<dbReference type="EC" id="6.1.1.20" evidence="15"/>
<dbReference type="Pfam" id="PF17759">
    <property type="entry name" value="tRNA_synthFbeta"/>
    <property type="match status" value="1"/>
</dbReference>
<comment type="similarity">
    <text evidence="2 15">Belongs to the phenylalanyl-tRNA synthetase beta subunit family. Type 1 subfamily.</text>
</comment>
<keyword evidence="5 16" id="KW-0820">tRNA-binding</keyword>
<proteinExistence type="inferred from homology"/>
<dbReference type="InterPro" id="IPR020825">
    <property type="entry name" value="Phe-tRNA_synthase-like_B3/B4"/>
</dbReference>
<dbReference type="PROSITE" id="PS50886">
    <property type="entry name" value="TRBD"/>
    <property type="match status" value="1"/>
</dbReference>
<dbReference type="NCBIfam" id="TIGR00472">
    <property type="entry name" value="pheT_bact"/>
    <property type="match status" value="1"/>
</dbReference>
<dbReference type="SUPFAM" id="SSF46955">
    <property type="entry name" value="Putative DNA-binding domain"/>
    <property type="match status" value="1"/>
</dbReference>
<comment type="cofactor">
    <cofactor evidence="15">
        <name>Mg(2+)</name>
        <dbReference type="ChEBI" id="CHEBI:18420"/>
    </cofactor>
    <text evidence="15">Binds 2 magnesium ions per tetramer.</text>
</comment>
<dbReference type="Gene3D" id="3.30.56.10">
    <property type="match status" value="2"/>
</dbReference>
<evidence type="ECO:0000256" key="6">
    <source>
        <dbReference type="ARBA" id="ARBA00022598"/>
    </source>
</evidence>
<dbReference type="InterPro" id="IPR005146">
    <property type="entry name" value="B3/B4_tRNA-bd"/>
</dbReference>
<evidence type="ECO:0000256" key="13">
    <source>
        <dbReference type="ARBA" id="ARBA00023146"/>
    </source>
</evidence>
<dbReference type="GO" id="GO:0009328">
    <property type="term" value="C:phenylalanine-tRNA ligase complex"/>
    <property type="evidence" value="ECO:0007669"/>
    <property type="project" value="TreeGrafter"/>
</dbReference>
<dbReference type="InterPro" id="IPR041616">
    <property type="entry name" value="PheRS_beta_core"/>
</dbReference>